<accession>A0A4Q2D6V9</accession>
<reference evidence="1 2" key="1">
    <citation type="submission" date="2019-01" db="EMBL/GenBank/DDBJ databases">
        <title>Draft genome sequence of Psathyrella aberdarensis IHI B618.</title>
        <authorList>
            <person name="Buettner E."/>
            <person name="Kellner H."/>
        </authorList>
    </citation>
    <scope>NUCLEOTIDE SEQUENCE [LARGE SCALE GENOMIC DNA]</scope>
    <source>
        <strain evidence="1 2">IHI B618</strain>
    </source>
</reference>
<sequence>MPPKSWLNEEQRKFLDRFAFAYCMAEQSSEDSKNQYLAHVYKVFEDRFPYTSAREVGMARRRDLSRKVRYPVCLYD</sequence>
<protein>
    <submittedName>
        <fullName evidence="1">Uncharacterized protein</fullName>
    </submittedName>
</protein>
<proteinExistence type="predicted"/>
<keyword evidence="2" id="KW-1185">Reference proteome</keyword>
<gene>
    <name evidence="1" type="ORF">EST38_g11556</name>
</gene>
<dbReference type="AlphaFoldDB" id="A0A4Q2D6V9"/>
<name>A0A4Q2D6V9_9AGAR</name>
<organism evidence="1 2">
    <name type="scientific">Candolleomyces aberdarensis</name>
    <dbReference type="NCBI Taxonomy" id="2316362"/>
    <lineage>
        <taxon>Eukaryota</taxon>
        <taxon>Fungi</taxon>
        <taxon>Dikarya</taxon>
        <taxon>Basidiomycota</taxon>
        <taxon>Agaricomycotina</taxon>
        <taxon>Agaricomycetes</taxon>
        <taxon>Agaricomycetidae</taxon>
        <taxon>Agaricales</taxon>
        <taxon>Agaricineae</taxon>
        <taxon>Psathyrellaceae</taxon>
        <taxon>Candolleomyces</taxon>
    </lineage>
</organism>
<evidence type="ECO:0000313" key="1">
    <source>
        <dbReference type="EMBL" id="RXW14296.1"/>
    </source>
</evidence>
<comment type="caution">
    <text evidence="1">The sequence shown here is derived from an EMBL/GenBank/DDBJ whole genome shotgun (WGS) entry which is preliminary data.</text>
</comment>
<evidence type="ECO:0000313" key="2">
    <source>
        <dbReference type="Proteomes" id="UP000290288"/>
    </source>
</evidence>
<dbReference type="Proteomes" id="UP000290288">
    <property type="component" value="Unassembled WGS sequence"/>
</dbReference>
<dbReference type="EMBL" id="SDEE01000725">
    <property type="protein sequence ID" value="RXW14296.1"/>
    <property type="molecule type" value="Genomic_DNA"/>
</dbReference>